<evidence type="ECO:0000313" key="4">
    <source>
        <dbReference type="Proteomes" id="UP000216624"/>
    </source>
</evidence>
<sequence length="76" mass="9380">MWLVDNWHIILFWCIFDRLFPNVFRYFDPYFIALYNWISDKVERFLQKDLLCEVCNKIEDECDHEADGIIENEINT</sequence>
<accession>A0A260ZRY9</accession>
<organism evidence="3 4">
    <name type="scientific">Caenorhabditis remanei</name>
    <name type="common">Caenorhabditis vulgaris</name>
    <dbReference type="NCBI Taxonomy" id="31234"/>
    <lineage>
        <taxon>Eukaryota</taxon>
        <taxon>Metazoa</taxon>
        <taxon>Ecdysozoa</taxon>
        <taxon>Nematoda</taxon>
        <taxon>Chromadorea</taxon>
        <taxon>Rhabditida</taxon>
        <taxon>Rhabditina</taxon>
        <taxon>Rhabditomorpha</taxon>
        <taxon>Rhabditoidea</taxon>
        <taxon>Rhabditidae</taxon>
        <taxon>Peloderinae</taxon>
        <taxon>Caenorhabditis</taxon>
    </lineage>
</organism>
<reference evidence="2 5" key="3">
    <citation type="submission" date="2019-12" db="EMBL/GenBank/DDBJ databases">
        <title>Chromosome-level assembly of the Caenorhabditis remanei genome.</title>
        <authorList>
            <person name="Teterina A.A."/>
            <person name="Willis J.H."/>
            <person name="Phillips P.C."/>
        </authorList>
    </citation>
    <scope>NUCLEOTIDE SEQUENCE [LARGE SCALE GENOMIC DNA]</scope>
    <source>
        <strain evidence="2 5">PX506</strain>
        <tissue evidence="2">Whole organism</tissue>
    </source>
</reference>
<keyword evidence="1" id="KW-0732">Signal</keyword>
<feature type="non-terminal residue" evidence="3">
    <location>
        <position position="1"/>
    </location>
</feature>
<dbReference type="Proteomes" id="UP000216624">
    <property type="component" value="Unassembled WGS sequence"/>
</dbReference>
<evidence type="ECO:0000256" key="1">
    <source>
        <dbReference type="SAM" id="SignalP"/>
    </source>
</evidence>
<evidence type="ECO:0000313" key="2">
    <source>
        <dbReference type="EMBL" id="KAF1762978.1"/>
    </source>
</evidence>
<dbReference type="AlphaFoldDB" id="A0A260ZRY9"/>
<comment type="caution">
    <text evidence="3">The sequence shown here is derived from an EMBL/GenBank/DDBJ whole genome shotgun (WGS) entry which is preliminary data.</text>
</comment>
<reference evidence="4" key="1">
    <citation type="submission" date="2017-08" db="EMBL/GenBank/DDBJ databases">
        <authorList>
            <person name="Fierst J.L."/>
        </authorList>
    </citation>
    <scope>NUCLEOTIDE SEQUENCE [LARGE SCALE GENOMIC DNA]</scope>
    <source>
        <strain evidence="4">PX439</strain>
    </source>
</reference>
<reference evidence="3" key="2">
    <citation type="submission" date="2017-08" db="EMBL/GenBank/DDBJ databases">
        <authorList>
            <person name="de Groot N.N."/>
        </authorList>
    </citation>
    <scope>NUCLEOTIDE SEQUENCE [LARGE SCALE GENOMIC DNA]</scope>
    <source>
        <strain evidence="3">PX439</strain>
    </source>
</reference>
<dbReference type="EMBL" id="NMWX01000051">
    <property type="protein sequence ID" value="OZF88521.1"/>
    <property type="molecule type" value="Genomic_DNA"/>
</dbReference>
<feature type="signal peptide" evidence="1">
    <location>
        <begin position="1"/>
        <end position="25"/>
    </location>
</feature>
<dbReference type="EMBL" id="WUAV01000003">
    <property type="protein sequence ID" value="KAF1762978.1"/>
    <property type="molecule type" value="Genomic_DNA"/>
</dbReference>
<dbReference type="Proteomes" id="UP000483820">
    <property type="component" value="Chromosome III"/>
</dbReference>
<proteinExistence type="predicted"/>
<protein>
    <submittedName>
        <fullName evidence="3">Uncharacterized protein</fullName>
    </submittedName>
</protein>
<feature type="chain" id="PRO_5015076620" evidence="1">
    <location>
        <begin position="26"/>
        <end position="76"/>
    </location>
</feature>
<name>A0A260ZRY9_CAERE</name>
<evidence type="ECO:0000313" key="3">
    <source>
        <dbReference type="EMBL" id="OZF88521.1"/>
    </source>
</evidence>
<evidence type="ECO:0000313" key="5">
    <source>
        <dbReference type="Proteomes" id="UP000483820"/>
    </source>
</evidence>
<keyword evidence="4" id="KW-1185">Reference proteome</keyword>
<gene>
    <name evidence="3" type="ORF">FL82_22621</name>
    <name evidence="2" type="ORF">GCK72_011243</name>
</gene>